<accession>A0A2T0XA40</accession>
<keyword evidence="3" id="KW-1185">Reference proteome</keyword>
<dbReference type="RefSeq" id="WP_106160106.1">
    <property type="nucleotide sequence ID" value="NZ_PVTT01000001.1"/>
</dbReference>
<proteinExistence type="predicted"/>
<dbReference type="Pfam" id="PF03350">
    <property type="entry name" value="UPF0114"/>
    <property type="match status" value="1"/>
</dbReference>
<feature type="transmembrane region" description="Helical" evidence="1">
    <location>
        <begin position="7"/>
        <end position="32"/>
    </location>
</feature>
<dbReference type="EMBL" id="PVTT01000001">
    <property type="protein sequence ID" value="PRY95763.1"/>
    <property type="molecule type" value="Genomic_DNA"/>
</dbReference>
<dbReference type="InterPro" id="IPR005134">
    <property type="entry name" value="UPF0114"/>
</dbReference>
<feature type="transmembrane region" description="Helical" evidence="1">
    <location>
        <begin position="130"/>
        <end position="150"/>
    </location>
</feature>
<keyword evidence="1" id="KW-0472">Membrane</keyword>
<reference evidence="2 3" key="1">
    <citation type="submission" date="2018-03" db="EMBL/GenBank/DDBJ databases">
        <title>Genomic Encyclopedia of Archaeal and Bacterial Type Strains, Phase II (KMG-II): from individual species to whole genera.</title>
        <authorList>
            <person name="Goeker M."/>
        </authorList>
    </citation>
    <scope>NUCLEOTIDE SEQUENCE [LARGE SCALE GENOMIC DNA]</scope>
    <source>
        <strain evidence="2 3">DSM 29318</strain>
    </source>
</reference>
<comment type="caution">
    <text evidence="2">The sequence shown here is derived from an EMBL/GenBank/DDBJ whole genome shotgun (WGS) entry which is preliminary data.</text>
</comment>
<keyword evidence="1" id="KW-1133">Transmembrane helix</keyword>
<dbReference type="PIRSF" id="PIRSF026509">
    <property type="entry name" value="UCP026509"/>
    <property type="match status" value="1"/>
</dbReference>
<dbReference type="Proteomes" id="UP000238801">
    <property type="component" value="Unassembled WGS sequence"/>
</dbReference>
<keyword evidence="1" id="KW-0812">Transmembrane</keyword>
<name>A0A2T0XA40_9RHOB</name>
<feature type="transmembrane region" description="Helical" evidence="1">
    <location>
        <begin position="64"/>
        <end position="84"/>
    </location>
</feature>
<protein>
    <submittedName>
        <fullName evidence="2">Putative membrane protein YqhA</fullName>
    </submittedName>
</protein>
<evidence type="ECO:0000256" key="1">
    <source>
        <dbReference type="SAM" id="Phobius"/>
    </source>
</evidence>
<gene>
    <name evidence="2" type="ORF">BCF33_1391</name>
</gene>
<evidence type="ECO:0000313" key="2">
    <source>
        <dbReference type="EMBL" id="PRY95763.1"/>
    </source>
</evidence>
<dbReference type="AlphaFoldDB" id="A0A2T0XA40"/>
<feature type="transmembrane region" description="Helical" evidence="1">
    <location>
        <begin position="105"/>
        <end position="124"/>
    </location>
</feature>
<sequence length="169" mass="17779">MRRVFSLVRYIAMLGVLASAILSGALYLAILIGTVQALGHFAAEPLAEHSVRDLLHRAIEQTDMLLVATTLLIVSIGLYSLFIGALDRVPPSLEITSFSSLKEKLIALVVAVLAVHFYSVVTAGGEGEEILLKGAAIGIVIGALAVFMIVRSSHGSPEGEAPPAGDGYR</sequence>
<organism evidence="2 3">
    <name type="scientific">Hasllibacter halocynthiae</name>
    <dbReference type="NCBI Taxonomy" id="595589"/>
    <lineage>
        <taxon>Bacteria</taxon>
        <taxon>Pseudomonadati</taxon>
        <taxon>Pseudomonadota</taxon>
        <taxon>Alphaproteobacteria</taxon>
        <taxon>Rhodobacterales</taxon>
        <taxon>Roseobacteraceae</taxon>
        <taxon>Hasllibacter</taxon>
    </lineage>
</organism>
<dbReference type="OrthoDB" id="69787at2"/>
<evidence type="ECO:0000313" key="3">
    <source>
        <dbReference type="Proteomes" id="UP000238801"/>
    </source>
</evidence>